<dbReference type="SUPFAM" id="SSF48452">
    <property type="entry name" value="TPR-like"/>
    <property type="match status" value="1"/>
</dbReference>
<dbReference type="AlphaFoldDB" id="A0A0N9I269"/>
<dbReference type="RefSeq" id="WP_054295934.1">
    <property type="nucleotide sequence ID" value="NZ_CP012752.1"/>
</dbReference>
<protein>
    <recommendedName>
        <fullName evidence="1">CHAT domain-containing protein</fullName>
    </recommendedName>
</protein>
<accession>A0A0N9I269</accession>
<dbReference type="Proteomes" id="UP000063699">
    <property type="component" value="Chromosome"/>
</dbReference>
<evidence type="ECO:0000259" key="1">
    <source>
        <dbReference type="Pfam" id="PF12770"/>
    </source>
</evidence>
<keyword evidence="3" id="KW-1185">Reference proteome</keyword>
<dbReference type="STRING" id="860235.AOZ06_50765"/>
<dbReference type="KEGG" id="kphy:AOZ06_50765"/>
<dbReference type="OrthoDB" id="9761935at2"/>
<name>A0A0N9I269_9PSEU</name>
<sequence length="708" mass="75685">MSHAEALDAVERGDYVRALAEARDALRRAEGDAGQVHLTIAWIELERGNARACARELRKAVENGASSGRARTVDGLRLCASGAYEQAVMRLSAAMEFLRDDPRWLANALTGRGIARGYLFRLAAADRDFAAAARILRQLDEHERVATCVHNRGFVALQAGNLPKALELFEQSSSGLRSGRAEALIDHASALLAAGMTRDASALLEQAEPLLAGRESRLAEAVLAAGYCALRAGDVDHAAGEAKRAQDLFRIQRRPAWTAAADALALRTDVIDVAAAKRVANRCVRWGKRTEAAELLLEAGKQAPELLVRLQAERNANTARLRAIGWLARAKAATTSQARIAACHAGMRVVTGYAAVMGAGARELAAEFASVAIRHARRARTVFDWIERQRITVLPLADTADLVKLRAAEAQGDVTTAVRLEDRIRRRTRITRHRYGAMALTEALGDRMLVSYSLHDNELLACTVADGRMRVHHLGSLDPVAMRFSAQLGGQLDNQIIAPLRVGDRSLVVIPAEGMSSMVWAAMPSCTGRPMSLAPSVAAWVRATRSQPGEGVFAAAGPGLAHAAREVAAIGCVPVESKVDSVLAVMDGADVVHIAAHGTFRYDAPMFSCLQLSDGPLYGYDLARLTRAPRILVLSACEVARAEVFADVLLDRGGQALIASTVAVPDEAAVGLMSGFHRLLDAGAAPAEALAGAQRRYGHFGFSCWGSG</sequence>
<feature type="domain" description="CHAT" evidence="1">
    <location>
        <begin position="562"/>
        <end position="696"/>
    </location>
</feature>
<dbReference type="InterPro" id="IPR011990">
    <property type="entry name" value="TPR-like_helical_dom_sf"/>
</dbReference>
<organism evidence="2 3">
    <name type="scientific">Kibdelosporangium phytohabitans</name>
    <dbReference type="NCBI Taxonomy" id="860235"/>
    <lineage>
        <taxon>Bacteria</taxon>
        <taxon>Bacillati</taxon>
        <taxon>Actinomycetota</taxon>
        <taxon>Actinomycetes</taxon>
        <taxon>Pseudonocardiales</taxon>
        <taxon>Pseudonocardiaceae</taxon>
        <taxon>Kibdelosporangium</taxon>
    </lineage>
</organism>
<dbReference type="Pfam" id="PF12770">
    <property type="entry name" value="CHAT"/>
    <property type="match status" value="1"/>
</dbReference>
<proteinExistence type="predicted"/>
<gene>
    <name evidence="2" type="ORF">AOZ06_50765</name>
</gene>
<dbReference type="Gene3D" id="1.25.40.10">
    <property type="entry name" value="Tetratricopeptide repeat domain"/>
    <property type="match status" value="1"/>
</dbReference>
<dbReference type="InterPro" id="IPR024983">
    <property type="entry name" value="CHAT_dom"/>
</dbReference>
<evidence type="ECO:0000313" key="3">
    <source>
        <dbReference type="Proteomes" id="UP000063699"/>
    </source>
</evidence>
<reference evidence="2 3" key="1">
    <citation type="submission" date="2015-07" db="EMBL/GenBank/DDBJ databases">
        <title>Genome sequencing of Kibdelosporangium phytohabitans.</title>
        <authorList>
            <person name="Qin S."/>
            <person name="Xing K."/>
        </authorList>
    </citation>
    <scope>NUCLEOTIDE SEQUENCE [LARGE SCALE GENOMIC DNA]</scope>
    <source>
        <strain evidence="2 3">KLBMP1111</strain>
    </source>
</reference>
<dbReference type="EMBL" id="CP012752">
    <property type="protein sequence ID" value="ALG14062.1"/>
    <property type="molecule type" value="Genomic_DNA"/>
</dbReference>
<evidence type="ECO:0000313" key="2">
    <source>
        <dbReference type="EMBL" id="ALG14062.1"/>
    </source>
</evidence>